<organism evidence="4 5">
    <name type="scientific">Seminavis robusta</name>
    <dbReference type="NCBI Taxonomy" id="568900"/>
    <lineage>
        <taxon>Eukaryota</taxon>
        <taxon>Sar</taxon>
        <taxon>Stramenopiles</taxon>
        <taxon>Ochrophyta</taxon>
        <taxon>Bacillariophyta</taxon>
        <taxon>Bacillariophyceae</taxon>
        <taxon>Bacillariophycidae</taxon>
        <taxon>Naviculales</taxon>
        <taxon>Naviculaceae</taxon>
        <taxon>Seminavis</taxon>
    </lineage>
</organism>
<evidence type="ECO:0000313" key="5">
    <source>
        <dbReference type="Proteomes" id="UP001153069"/>
    </source>
</evidence>
<feature type="compositionally biased region" description="Acidic residues" evidence="2">
    <location>
        <begin position="53"/>
        <end position="71"/>
    </location>
</feature>
<keyword evidence="1" id="KW-0862">Zinc</keyword>
<dbReference type="Proteomes" id="UP001153069">
    <property type="component" value="Unassembled WGS sequence"/>
</dbReference>
<dbReference type="AlphaFoldDB" id="A0A9N8DH21"/>
<dbReference type="Pfam" id="PF13639">
    <property type="entry name" value="zf-RING_2"/>
    <property type="match status" value="1"/>
</dbReference>
<reference evidence="4" key="1">
    <citation type="submission" date="2020-06" db="EMBL/GenBank/DDBJ databases">
        <authorList>
            <consortium name="Plant Systems Biology data submission"/>
        </authorList>
    </citation>
    <scope>NUCLEOTIDE SEQUENCE</scope>
    <source>
        <strain evidence="4">D6</strain>
    </source>
</reference>
<comment type="caution">
    <text evidence="4">The sequence shown here is derived from an EMBL/GenBank/DDBJ whole genome shotgun (WGS) entry which is preliminary data.</text>
</comment>
<dbReference type="PROSITE" id="PS50089">
    <property type="entry name" value="ZF_RING_2"/>
    <property type="match status" value="1"/>
</dbReference>
<name>A0A9N8DH21_9STRA</name>
<dbReference type="SUPFAM" id="SSF57850">
    <property type="entry name" value="RING/U-box"/>
    <property type="match status" value="1"/>
</dbReference>
<feature type="region of interest" description="Disordered" evidence="2">
    <location>
        <begin position="211"/>
        <end position="235"/>
    </location>
</feature>
<dbReference type="InterPro" id="IPR051826">
    <property type="entry name" value="E3_ubiquitin-ligase_domain"/>
</dbReference>
<feature type="compositionally biased region" description="Low complexity" evidence="2">
    <location>
        <begin position="35"/>
        <end position="49"/>
    </location>
</feature>
<proteinExistence type="predicted"/>
<dbReference type="InterPro" id="IPR001841">
    <property type="entry name" value="Znf_RING"/>
</dbReference>
<keyword evidence="1" id="KW-0479">Metal-binding</keyword>
<dbReference type="GO" id="GO:0016874">
    <property type="term" value="F:ligase activity"/>
    <property type="evidence" value="ECO:0007669"/>
    <property type="project" value="UniProtKB-KW"/>
</dbReference>
<evidence type="ECO:0000256" key="2">
    <source>
        <dbReference type="SAM" id="MobiDB-lite"/>
    </source>
</evidence>
<dbReference type="PANTHER" id="PTHR22765">
    <property type="entry name" value="RING FINGER AND PROTEASE ASSOCIATED DOMAIN-CONTAINING"/>
    <property type="match status" value="1"/>
</dbReference>
<keyword evidence="5" id="KW-1185">Reference proteome</keyword>
<keyword evidence="4" id="KW-0436">Ligase</keyword>
<dbReference type="InterPro" id="IPR013083">
    <property type="entry name" value="Znf_RING/FYVE/PHD"/>
</dbReference>
<protein>
    <submittedName>
        <fullName evidence="4">Protein ligase Arkadia</fullName>
    </submittedName>
</protein>
<dbReference type="Gene3D" id="3.30.40.10">
    <property type="entry name" value="Zinc/RING finger domain, C3HC4 (zinc finger)"/>
    <property type="match status" value="1"/>
</dbReference>
<dbReference type="PANTHER" id="PTHR22765:SF434">
    <property type="entry name" value="GB|AAD18119.1-RELATED"/>
    <property type="match status" value="1"/>
</dbReference>
<dbReference type="OrthoDB" id="193236at2759"/>
<evidence type="ECO:0000259" key="3">
    <source>
        <dbReference type="PROSITE" id="PS50089"/>
    </source>
</evidence>
<dbReference type="EMBL" id="CAICTM010000116">
    <property type="protein sequence ID" value="CAB9501735.1"/>
    <property type="molecule type" value="Genomic_DNA"/>
</dbReference>
<feature type="domain" description="RING-type" evidence="3">
    <location>
        <begin position="283"/>
        <end position="324"/>
    </location>
</feature>
<sequence>MATAISSLFTFGARHERLPTDEASVSRVSHDEETNNNNNNNNNSSSVVVETVASDEDEEMGTAATDEDDSGVMDNHNNQEDDDQDDAAQLTATIPRLSTRGGTVTLTELEEERELARRRTSACILLAVFVLFRLWVEALQSGDVFVMMLCLFGTSWTARLIRHNREREEALDERIRSYLENADPNTTEIDRNDLRFLSFQAQLALAMMESQRQMQMGGHGHPDGPNNNASSGVSDDAKSKWEHFAFKEGMEGGMAVPLKGAGDYGSVAQEEHAKGLEEDGPHCSICLGEYEHGEKLVRLPCAHIYHDDCVSSWTTGHTRCPLCNFDLESVAGTESSSSSASPPEDSMV</sequence>
<gene>
    <name evidence="4" type="ORF">SEMRO_117_G057280.1</name>
</gene>
<evidence type="ECO:0000256" key="1">
    <source>
        <dbReference type="PROSITE-ProRule" id="PRU00175"/>
    </source>
</evidence>
<dbReference type="GO" id="GO:0006511">
    <property type="term" value="P:ubiquitin-dependent protein catabolic process"/>
    <property type="evidence" value="ECO:0007669"/>
    <property type="project" value="TreeGrafter"/>
</dbReference>
<evidence type="ECO:0000313" key="4">
    <source>
        <dbReference type="EMBL" id="CAB9501735.1"/>
    </source>
</evidence>
<dbReference type="SMART" id="SM00184">
    <property type="entry name" value="RING"/>
    <property type="match status" value="1"/>
</dbReference>
<accession>A0A9N8DH21</accession>
<feature type="region of interest" description="Disordered" evidence="2">
    <location>
        <begin position="20"/>
        <end position="86"/>
    </location>
</feature>
<dbReference type="GO" id="GO:0061630">
    <property type="term" value="F:ubiquitin protein ligase activity"/>
    <property type="evidence" value="ECO:0007669"/>
    <property type="project" value="TreeGrafter"/>
</dbReference>
<dbReference type="GO" id="GO:0008270">
    <property type="term" value="F:zinc ion binding"/>
    <property type="evidence" value="ECO:0007669"/>
    <property type="project" value="UniProtKB-KW"/>
</dbReference>
<keyword evidence="1" id="KW-0863">Zinc-finger</keyword>